<feature type="transmembrane region" description="Helical" evidence="2">
    <location>
        <begin position="119"/>
        <end position="139"/>
    </location>
</feature>
<name>A0ABR2WTL4_9FUNG</name>
<dbReference type="EMBL" id="JASJQH010000366">
    <property type="protein sequence ID" value="KAK9764792.1"/>
    <property type="molecule type" value="Genomic_DNA"/>
</dbReference>
<feature type="chain" id="PRO_5046262984" evidence="3">
    <location>
        <begin position="21"/>
        <end position="229"/>
    </location>
</feature>
<reference evidence="4 5" key="1">
    <citation type="submission" date="2023-04" db="EMBL/GenBank/DDBJ databases">
        <title>Genome of Basidiobolus ranarum AG-B5.</title>
        <authorList>
            <person name="Stajich J.E."/>
            <person name="Carter-House D."/>
            <person name="Gryganskyi A."/>
        </authorList>
    </citation>
    <scope>NUCLEOTIDE SEQUENCE [LARGE SCALE GENOMIC DNA]</scope>
    <source>
        <strain evidence="4 5">AG-B5</strain>
    </source>
</reference>
<feature type="region of interest" description="Disordered" evidence="1">
    <location>
        <begin position="187"/>
        <end position="207"/>
    </location>
</feature>
<sequence>MISTWWIYSLMLCLVSSCLALEHSSPDCIPQIPSGIVEIPQPTTPQKSDVEAVLIQVQPTTSIVTNVGTTTVYSTVLPETSDQVIVKKESTPLYQQILAPVVFIYRIIHSIVSRIFRIVAFFISPLVKTASLLLHMFVFRPLSLMQYLVTALYPVFFFLTMAMVTGICFGAVGGWFSEVILSILSKSKKPSKKSPEFSRSRDPNLDKFQMQYSLDSEMEDDWYEDEDIE</sequence>
<organism evidence="4 5">
    <name type="scientific">Basidiobolus ranarum</name>
    <dbReference type="NCBI Taxonomy" id="34480"/>
    <lineage>
        <taxon>Eukaryota</taxon>
        <taxon>Fungi</taxon>
        <taxon>Fungi incertae sedis</taxon>
        <taxon>Zoopagomycota</taxon>
        <taxon>Entomophthoromycotina</taxon>
        <taxon>Basidiobolomycetes</taxon>
        <taxon>Basidiobolales</taxon>
        <taxon>Basidiobolaceae</taxon>
        <taxon>Basidiobolus</taxon>
    </lineage>
</organism>
<keyword evidence="2" id="KW-0472">Membrane</keyword>
<keyword evidence="2" id="KW-0812">Transmembrane</keyword>
<feature type="compositionally biased region" description="Basic and acidic residues" evidence="1">
    <location>
        <begin position="193"/>
        <end position="205"/>
    </location>
</feature>
<protein>
    <submittedName>
        <fullName evidence="4">Uncharacterized protein</fullName>
    </submittedName>
</protein>
<evidence type="ECO:0000256" key="2">
    <source>
        <dbReference type="SAM" id="Phobius"/>
    </source>
</evidence>
<keyword evidence="5" id="KW-1185">Reference proteome</keyword>
<evidence type="ECO:0000256" key="1">
    <source>
        <dbReference type="SAM" id="MobiDB-lite"/>
    </source>
</evidence>
<keyword evidence="3" id="KW-0732">Signal</keyword>
<proteinExistence type="predicted"/>
<gene>
    <name evidence="4" type="ORF">K7432_007430</name>
</gene>
<evidence type="ECO:0000313" key="4">
    <source>
        <dbReference type="EMBL" id="KAK9764792.1"/>
    </source>
</evidence>
<dbReference type="Proteomes" id="UP001479436">
    <property type="component" value="Unassembled WGS sequence"/>
</dbReference>
<feature type="signal peptide" evidence="3">
    <location>
        <begin position="1"/>
        <end position="20"/>
    </location>
</feature>
<keyword evidence="2" id="KW-1133">Transmembrane helix</keyword>
<comment type="caution">
    <text evidence="4">The sequence shown here is derived from an EMBL/GenBank/DDBJ whole genome shotgun (WGS) entry which is preliminary data.</text>
</comment>
<feature type="transmembrane region" description="Helical" evidence="2">
    <location>
        <begin position="151"/>
        <end position="184"/>
    </location>
</feature>
<evidence type="ECO:0000256" key="3">
    <source>
        <dbReference type="SAM" id="SignalP"/>
    </source>
</evidence>
<accession>A0ABR2WTL4</accession>
<evidence type="ECO:0000313" key="5">
    <source>
        <dbReference type="Proteomes" id="UP001479436"/>
    </source>
</evidence>